<dbReference type="EMBL" id="GBEZ01013493">
    <property type="protein sequence ID" value="JAC72494.1"/>
    <property type="molecule type" value="Transcribed_RNA"/>
</dbReference>
<evidence type="ECO:0008006" key="3">
    <source>
        <dbReference type="Google" id="ProtNLM"/>
    </source>
</evidence>
<dbReference type="AlphaFoldDB" id="A0A061RNZ3"/>
<evidence type="ECO:0000313" key="2">
    <source>
        <dbReference type="EMBL" id="JAC72494.1"/>
    </source>
</evidence>
<evidence type="ECO:0000256" key="1">
    <source>
        <dbReference type="SAM" id="SignalP"/>
    </source>
</evidence>
<dbReference type="PANTHER" id="PTHR45713">
    <property type="entry name" value="FTP DOMAIN-CONTAINING PROTEIN"/>
    <property type="match status" value="1"/>
</dbReference>
<dbReference type="SUPFAM" id="SSF49785">
    <property type="entry name" value="Galactose-binding domain-like"/>
    <property type="match status" value="1"/>
</dbReference>
<dbReference type="InterPro" id="IPR051941">
    <property type="entry name" value="BG_Antigen-Binding_Lectin"/>
</dbReference>
<name>A0A061RNZ3_9CHLO</name>
<organism evidence="2">
    <name type="scientific">Tetraselmis sp. GSL018</name>
    <dbReference type="NCBI Taxonomy" id="582737"/>
    <lineage>
        <taxon>Eukaryota</taxon>
        <taxon>Viridiplantae</taxon>
        <taxon>Chlorophyta</taxon>
        <taxon>core chlorophytes</taxon>
        <taxon>Chlorodendrophyceae</taxon>
        <taxon>Chlorodendrales</taxon>
        <taxon>Chlorodendraceae</taxon>
        <taxon>Tetraselmis</taxon>
    </lineage>
</organism>
<feature type="chain" id="PRO_5001610724" description="Fucolectin tachylectin-4 pentraxin-1 domain-containing protein" evidence="1">
    <location>
        <begin position="19"/>
        <end position="572"/>
    </location>
</feature>
<sequence length="572" mass="63812">MRTSLVFFICCLVATAVGTFYFDTSLDFQHGDVNVALSAETSQSTVFGDTQNHSQLAVDGDTHHQDSCIRTEEESGAWWELDLGDDVQVKYLKIYNFVDIDRWWRHNLGSGSGGFTILSATSSAPESFSPTEGYNHKGEISQVREMYGAVTLFRVDVLARYIRIQRNSWGSLRLCEVQVYTTEPTLSYIVPDHVSATAPGEPSCPPAGHPLHAACLQYLNAEDGTLFTPAMALVKAYMAGPLDCGGKGFFCRMKTDSYFSGTPRDALHNNYNYGYCKDAKEENPDNNFPGNYQRPERDDGHCHGSHLDTVYEELLEDHYYRRYRGNLVCCCGEFATPTKTSGEPENNDAWVPATNLMERCDFRGLDGNNNQYNFDGGCGGDVNRDEYVDPSNFHTPEQYKAAHTCWELKHFGVQPEFFYGENPLRVTTSNPDITPAYPVPTLDIIHCAGNAGDWNGCLLYIEGRHDSNVVVLVSASYTVQPRTLEHLDFMDDKPWSCSHVEGVQVGSASLRYFHFNELDAEGQQAGYVRIAPDFELGSPVHIQIVDTETCMMSPLKSSVLGSPDTGNRKMLL</sequence>
<feature type="signal peptide" evidence="1">
    <location>
        <begin position="1"/>
        <end position="18"/>
    </location>
</feature>
<dbReference type="InterPro" id="IPR008979">
    <property type="entry name" value="Galactose-bd-like_sf"/>
</dbReference>
<dbReference type="PANTHER" id="PTHR45713:SF6">
    <property type="entry name" value="F5_8 TYPE C DOMAIN-CONTAINING PROTEIN"/>
    <property type="match status" value="1"/>
</dbReference>
<accession>A0A061RNZ3</accession>
<keyword evidence="1" id="KW-0732">Signal</keyword>
<reference evidence="2" key="1">
    <citation type="submission" date="2014-05" db="EMBL/GenBank/DDBJ databases">
        <title>The transcriptome of the halophilic microalga Tetraselmis sp. GSL018 isolated from the Great Salt Lake, Utah.</title>
        <authorList>
            <person name="Jinkerson R.E."/>
            <person name="D'Adamo S."/>
            <person name="Posewitz M.C."/>
        </authorList>
    </citation>
    <scope>NUCLEOTIDE SEQUENCE</scope>
    <source>
        <strain evidence="2">GSL018</strain>
    </source>
</reference>
<dbReference type="Gene3D" id="2.60.120.260">
    <property type="entry name" value="Galactose-binding domain-like"/>
    <property type="match status" value="1"/>
</dbReference>
<gene>
    <name evidence="2" type="ORF">TSPGSL018_31192</name>
</gene>
<protein>
    <recommendedName>
        <fullName evidence="3">Fucolectin tachylectin-4 pentraxin-1 domain-containing protein</fullName>
    </recommendedName>
</protein>
<proteinExistence type="predicted"/>